<feature type="region of interest" description="Disordered" evidence="1">
    <location>
        <begin position="294"/>
        <end position="333"/>
    </location>
</feature>
<dbReference type="AlphaFoldDB" id="A0A699I9B5"/>
<dbReference type="CDD" id="cd09272">
    <property type="entry name" value="RNase_HI_RT_Ty1"/>
    <property type="match status" value="1"/>
</dbReference>
<accession>A0A699I9B5</accession>
<evidence type="ECO:0000313" key="4">
    <source>
        <dbReference type="EMBL" id="GEZ30145.1"/>
    </source>
</evidence>
<dbReference type="EMBL" id="BKCJ010262855">
    <property type="protein sequence ID" value="GEZ30145.1"/>
    <property type="molecule type" value="Genomic_DNA"/>
</dbReference>
<name>A0A699I9B5_TANCI</name>
<feature type="domain" description="Retroviral polymerase SH3-like" evidence="3">
    <location>
        <begin position="189"/>
        <end position="246"/>
    </location>
</feature>
<feature type="compositionally biased region" description="Polar residues" evidence="1">
    <location>
        <begin position="312"/>
        <end position="333"/>
    </location>
</feature>
<dbReference type="InterPro" id="IPR057670">
    <property type="entry name" value="SH3_retrovirus"/>
</dbReference>
<feature type="compositionally biased region" description="Basic and acidic residues" evidence="1">
    <location>
        <begin position="294"/>
        <end position="311"/>
    </location>
</feature>
<protein>
    <submittedName>
        <fullName evidence="4">Uncharacterized protein</fullName>
    </submittedName>
</protein>
<dbReference type="PANTHER" id="PTHR11439">
    <property type="entry name" value="GAG-POL-RELATED RETROTRANSPOSON"/>
    <property type="match status" value="1"/>
</dbReference>
<evidence type="ECO:0000259" key="2">
    <source>
        <dbReference type="Pfam" id="PF07727"/>
    </source>
</evidence>
<dbReference type="InterPro" id="IPR013103">
    <property type="entry name" value="RVT_2"/>
</dbReference>
<evidence type="ECO:0000256" key="1">
    <source>
        <dbReference type="SAM" id="MobiDB-lite"/>
    </source>
</evidence>
<proteinExistence type="predicted"/>
<dbReference type="PANTHER" id="PTHR11439:SF495">
    <property type="entry name" value="REVERSE TRANSCRIPTASE, RNA-DEPENDENT DNA POLYMERASE-RELATED"/>
    <property type="match status" value="1"/>
</dbReference>
<comment type="caution">
    <text evidence="4">The sequence shown here is derived from an EMBL/GenBank/DDBJ whole genome shotgun (WGS) entry which is preliminary data.</text>
</comment>
<organism evidence="4">
    <name type="scientific">Tanacetum cinerariifolium</name>
    <name type="common">Dalmatian daisy</name>
    <name type="synonym">Chrysanthemum cinerariifolium</name>
    <dbReference type="NCBI Taxonomy" id="118510"/>
    <lineage>
        <taxon>Eukaryota</taxon>
        <taxon>Viridiplantae</taxon>
        <taxon>Streptophyta</taxon>
        <taxon>Embryophyta</taxon>
        <taxon>Tracheophyta</taxon>
        <taxon>Spermatophyta</taxon>
        <taxon>Magnoliopsida</taxon>
        <taxon>eudicotyledons</taxon>
        <taxon>Gunneridae</taxon>
        <taxon>Pentapetalae</taxon>
        <taxon>asterids</taxon>
        <taxon>campanulids</taxon>
        <taxon>Asterales</taxon>
        <taxon>Asteraceae</taxon>
        <taxon>Asteroideae</taxon>
        <taxon>Anthemideae</taxon>
        <taxon>Anthemidinae</taxon>
        <taxon>Tanacetum</taxon>
    </lineage>
</organism>
<reference evidence="4" key="1">
    <citation type="journal article" date="2019" name="Sci. Rep.">
        <title>Draft genome of Tanacetum cinerariifolium, the natural source of mosquito coil.</title>
        <authorList>
            <person name="Yamashiro T."/>
            <person name="Shiraishi A."/>
            <person name="Satake H."/>
            <person name="Nakayama K."/>
        </authorList>
    </citation>
    <scope>NUCLEOTIDE SEQUENCE</scope>
</reference>
<sequence length="647" mass="73343">MTPRAVLLKSGIKLIAINRPFSTARTTLNSAQPNMTSFVKIAHSNVKRPFERKSAAKNKDWALTVRPKIPTVGSKVLATKPTVASDKGNKGKDVKASARWIWKPKQIYSGQGSNFNGVSMTFKKYQCIDTEGRLKKYFKLVDDKHVLLRTPRQQNIYTVDLKNVVPHKNLTCLIAKALVDERFLRPFGCHVMILNTLDHLCKLDAKGDEGYFVGYSLSSKAFRVFNKRTKKIEEKLHANFLKNRSIEKGTGPDWLFDIDTLTNSMNYVLVVVTGTSSTNISGTKEDVHQAMKEKEQEEVNRDKEVPKRSRDSNPTASTKVSTNDSFELASSSTVETEVPTNLLRGGSSYPEPLSLGNAMSFEKKLEDFFRDTSDAVSLNDVEVDLSNMETAIQEEGIDYEEVFAPVARIEAIRLFLAYASYMDFTVYQMDVKSAFLYGTIDEKGKDGTGKDVELHLYRAMIRSLMYLTTSRPDIMFTVCAYARHQVTPKECHLYDIKRIFRYLKGHPKLGLWYPKESPFDLVAYSDSDYGGANQDRKSTTGENVAAASGCRQVLWMQNQLLDYGCNFMNTKIYIDNNSAIFIVKNPVYHSKTKHIKIRHHFIRDCYEKKLINVDHIHSDDNGADLLNKAFDVGRFQYLVVSIGMLNP</sequence>
<dbReference type="Pfam" id="PF07727">
    <property type="entry name" value="RVT_2"/>
    <property type="match status" value="1"/>
</dbReference>
<dbReference type="Pfam" id="PF25597">
    <property type="entry name" value="SH3_retrovirus"/>
    <property type="match status" value="1"/>
</dbReference>
<feature type="domain" description="Reverse transcriptase Ty1/copia-type" evidence="2">
    <location>
        <begin position="393"/>
        <end position="442"/>
    </location>
</feature>
<evidence type="ECO:0000259" key="3">
    <source>
        <dbReference type="Pfam" id="PF25597"/>
    </source>
</evidence>
<gene>
    <name evidence="4" type="ORF">Tci_502118</name>
</gene>